<keyword evidence="5" id="KW-1185">Reference proteome</keyword>
<feature type="transmembrane region" description="Helical" evidence="2">
    <location>
        <begin position="285"/>
        <end position="306"/>
    </location>
</feature>
<feature type="signal peptide" evidence="3">
    <location>
        <begin position="1"/>
        <end position="18"/>
    </location>
</feature>
<evidence type="ECO:0000256" key="1">
    <source>
        <dbReference type="SAM" id="MobiDB-lite"/>
    </source>
</evidence>
<sequence>MLTKLIAFAVSTFALLQAQDISSFATLSDPSWSSPCYVWDTQRYQTILTKLNVSQDKSQPLRYNEYPAIVTSLKQVLSHDYIKAATKEQWKTNQQAVNTVLTRASIKQAEQIFQFITYDLLVNLVKEIYGNELKANTTKVVNATDISVCFPYANDFYRNLLKDLKLVHDESHPLTDKEMAERVRVMYYGAVVGPDILTDVDESGKKDVRGKVKEELSRVTVKQIDRMFEYVSAHLADAVLEQFFYDKLRGNMTVASPNYTFTYDSVVFSPASEPSSAKGFTNQDIVYLSSALGGCVVVIAVAVAVIHTRKQKKDQATAAQPVENEVKAIESAEEAKDSDDNNKETKPDSPMTACV</sequence>
<feature type="compositionally biased region" description="Basic and acidic residues" evidence="1">
    <location>
        <begin position="324"/>
        <end position="347"/>
    </location>
</feature>
<protein>
    <submittedName>
        <fullName evidence="4">Uncharacterized protein</fullName>
    </submittedName>
</protein>
<feature type="chain" id="PRO_5026056051" evidence="3">
    <location>
        <begin position="19"/>
        <end position="355"/>
    </location>
</feature>
<evidence type="ECO:0000256" key="2">
    <source>
        <dbReference type="SAM" id="Phobius"/>
    </source>
</evidence>
<evidence type="ECO:0000256" key="3">
    <source>
        <dbReference type="SAM" id="SignalP"/>
    </source>
</evidence>
<proteinExistence type="predicted"/>
<evidence type="ECO:0000313" key="5">
    <source>
        <dbReference type="Proteomes" id="UP000481153"/>
    </source>
</evidence>
<reference evidence="4 5" key="1">
    <citation type="submission" date="2019-07" db="EMBL/GenBank/DDBJ databases">
        <title>Genomics analysis of Aphanomyces spp. identifies a new class of oomycete effector associated with host adaptation.</title>
        <authorList>
            <person name="Gaulin E."/>
        </authorList>
    </citation>
    <scope>NUCLEOTIDE SEQUENCE [LARGE SCALE GENOMIC DNA]</scope>
    <source>
        <strain evidence="4 5">ATCC 201684</strain>
    </source>
</reference>
<dbReference type="VEuPathDB" id="FungiDB:AeMF1_018224"/>
<keyword evidence="2" id="KW-0472">Membrane</keyword>
<feature type="region of interest" description="Disordered" evidence="1">
    <location>
        <begin position="313"/>
        <end position="355"/>
    </location>
</feature>
<gene>
    <name evidence="4" type="ORF">Ae201684_018704</name>
</gene>
<keyword evidence="2" id="KW-0812">Transmembrane</keyword>
<comment type="caution">
    <text evidence="4">The sequence shown here is derived from an EMBL/GenBank/DDBJ whole genome shotgun (WGS) entry which is preliminary data.</text>
</comment>
<evidence type="ECO:0000313" key="4">
    <source>
        <dbReference type="EMBL" id="KAF0722067.1"/>
    </source>
</evidence>
<name>A0A6G0W4U3_9STRA</name>
<organism evidence="4 5">
    <name type="scientific">Aphanomyces euteiches</name>
    <dbReference type="NCBI Taxonomy" id="100861"/>
    <lineage>
        <taxon>Eukaryota</taxon>
        <taxon>Sar</taxon>
        <taxon>Stramenopiles</taxon>
        <taxon>Oomycota</taxon>
        <taxon>Saprolegniomycetes</taxon>
        <taxon>Saprolegniales</taxon>
        <taxon>Verrucalvaceae</taxon>
        <taxon>Aphanomyces</taxon>
    </lineage>
</organism>
<keyword evidence="2" id="KW-1133">Transmembrane helix</keyword>
<dbReference type="AlphaFoldDB" id="A0A6G0W4U3"/>
<dbReference type="Proteomes" id="UP000481153">
    <property type="component" value="Unassembled WGS sequence"/>
</dbReference>
<dbReference type="EMBL" id="VJMJ01000349">
    <property type="protein sequence ID" value="KAF0722067.1"/>
    <property type="molecule type" value="Genomic_DNA"/>
</dbReference>
<keyword evidence="3" id="KW-0732">Signal</keyword>
<accession>A0A6G0W4U3</accession>